<sequence>MFYSPNSVTLKHIEDQTITLLGNVKHFLIILNSLPIGSVNIYERGGASIDLTTPINFQTYKEISDQISSMVTKEFKQIDEWRYN</sequence>
<dbReference type="EMBL" id="MT141851">
    <property type="protein sequence ID" value="QJA71164.1"/>
    <property type="molecule type" value="Genomic_DNA"/>
</dbReference>
<dbReference type="AlphaFoldDB" id="A0A6M3JLZ0"/>
<gene>
    <name evidence="1" type="ORF">MM415A03350_0002</name>
</gene>
<accession>A0A6M3JLZ0</accession>
<evidence type="ECO:0000313" key="1">
    <source>
        <dbReference type="EMBL" id="QJA71164.1"/>
    </source>
</evidence>
<reference evidence="1" key="1">
    <citation type="submission" date="2020-03" db="EMBL/GenBank/DDBJ databases">
        <title>The deep terrestrial virosphere.</title>
        <authorList>
            <person name="Holmfeldt K."/>
            <person name="Nilsson E."/>
            <person name="Simone D."/>
            <person name="Lopez-Fernandez M."/>
            <person name="Wu X."/>
            <person name="de Brujin I."/>
            <person name="Lundin D."/>
            <person name="Andersson A."/>
            <person name="Bertilsson S."/>
            <person name="Dopson M."/>
        </authorList>
    </citation>
    <scope>NUCLEOTIDE SEQUENCE</scope>
    <source>
        <strain evidence="1">MM415A03350</strain>
    </source>
</reference>
<proteinExistence type="predicted"/>
<organism evidence="1">
    <name type="scientific">viral metagenome</name>
    <dbReference type="NCBI Taxonomy" id="1070528"/>
    <lineage>
        <taxon>unclassified sequences</taxon>
        <taxon>metagenomes</taxon>
        <taxon>organismal metagenomes</taxon>
    </lineage>
</organism>
<name>A0A6M3JLZ0_9ZZZZ</name>
<protein>
    <submittedName>
        <fullName evidence="1">Uncharacterized protein</fullName>
    </submittedName>
</protein>